<evidence type="ECO:0000256" key="13">
    <source>
        <dbReference type="ARBA" id="ARBA00023295"/>
    </source>
</evidence>
<feature type="domain" description="Formamidopyrimidine-DNA glycosylase catalytic" evidence="18">
    <location>
        <begin position="22"/>
        <end position="117"/>
    </location>
</feature>
<evidence type="ECO:0000256" key="12">
    <source>
        <dbReference type="ARBA" id="ARBA00023268"/>
    </source>
</evidence>
<sequence length="290" mass="31759">MKLATSAASTCSSRTRRPASLPEGHTLHRLASELTDTFGGRVVSSSSPQGRFGVGASRLDGRVLERAEAWGKHLLVDFAGLRERVHVHLGIYGSFVVAAADQPVVGQVRWRLATGTATADLRGPTVCELLEPDDADALIDRIGPDPLRADADPDQAWQRISSSRAPIATLLMDQRVMSGVGNVYRAEVLFRHRVDPDLAGHELDRETFAAMWADLMTLMRTGVQTGRIDTVDAEHEPEAMGRDPRVDDHGGEVYVYRRDGQACLVCGATVCTRVHAGRNLFWCPSCQHRR</sequence>
<keyword evidence="8" id="KW-0862">Zinc</keyword>
<evidence type="ECO:0000256" key="1">
    <source>
        <dbReference type="ARBA" id="ARBA00001947"/>
    </source>
</evidence>
<evidence type="ECO:0000256" key="4">
    <source>
        <dbReference type="ARBA" id="ARBA00022723"/>
    </source>
</evidence>
<evidence type="ECO:0000256" key="9">
    <source>
        <dbReference type="ARBA" id="ARBA00023125"/>
    </source>
</evidence>
<evidence type="ECO:0000259" key="17">
    <source>
        <dbReference type="PROSITE" id="PS51066"/>
    </source>
</evidence>
<name>A0ABU1UMT4_9ACTN</name>
<evidence type="ECO:0000259" key="18">
    <source>
        <dbReference type="PROSITE" id="PS51068"/>
    </source>
</evidence>
<dbReference type="Pfam" id="PF06827">
    <property type="entry name" value="zf-FPG_IleRS"/>
    <property type="match status" value="1"/>
</dbReference>
<dbReference type="SUPFAM" id="SSF81624">
    <property type="entry name" value="N-terminal domain of MutM-like DNA repair proteins"/>
    <property type="match status" value="1"/>
</dbReference>
<dbReference type="InterPro" id="IPR015887">
    <property type="entry name" value="DNA_glyclase_Znf_dom_DNA_BS"/>
</dbReference>
<reference evidence="19 20" key="1">
    <citation type="submission" date="2023-07" db="EMBL/GenBank/DDBJ databases">
        <title>Sorghum-associated microbial communities from plants grown in Nebraska, USA.</title>
        <authorList>
            <person name="Schachtman D."/>
        </authorList>
    </citation>
    <scope>NUCLEOTIDE SEQUENCE [LARGE SCALE GENOMIC DNA]</scope>
    <source>
        <strain evidence="19 20">BE248</strain>
    </source>
</reference>
<dbReference type="SUPFAM" id="SSF57716">
    <property type="entry name" value="Glucocorticoid receptor-like (DNA-binding domain)"/>
    <property type="match status" value="1"/>
</dbReference>
<dbReference type="Proteomes" id="UP001257739">
    <property type="component" value="Unassembled WGS sequence"/>
</dbReference>
<comment type="cofactor">
    <cofactor evidence="1">
        <name>Zn(2+)</name>
        <dbReference type="ChEBI" id="CHEBI:29105"/>
    </cofactor>
</comment>
<keyword evidence="5" id="KW-0227">DNA damage</keyword>
<evidence type="ECO:0000256" key="11">
    <source>
        <dbReference type="ARBA" id="ARBA00023239"/>
    </source>
</evidence>
<keyword evidence="4" id="KW-0479">Metal-binding</keyword>
<dbReference type="CDD" id="cd08970">
    <property type="entry name" value="AcNei1_N"/>
    <property type="match status" value="1"/>
</dbReference>
<dbReference type="SMART" id="SM01232">
    <property type="entry name" value="H2TH"/>
    <property type="match status" value="1"/>
</dbReference>
<protein>
    <recommendedName>
        <fullName evidence="3">DNA-(apurinic or apyrimidinic site) lyase</fullName>
        <ecNumber evidence="3">4.2.99.18</ecNumber>
    </recommendedName>
</protein>
<dbReference type="PANTHER" id="PTHR42697:SF3">
    <property type="entry name" value="ENDONUCLEASE 8 1"/>
    <property type="match status" value="1"/>
</dbReference>
<dbReference type="InterPro" id="IPR000214">
    <property type="entry name" value="Znf_DNA_glyclase/AP_lyase"/>
</dbReference>
<keyword evidence="12" id="KW-0511">Multifunctional enzyme</keyword>
<keyword evidence="9" id="KW-0238">DNA-binding</keyword>
<keyword evidence="7" id="KW-0378">Hydrolase</keyword>
<evidence type="ECO:0000256" key="8">
    <source>
        <dbReference type="ARBA" id="ARBA00022833"/>
    </source>
</evidence>
<keyword evidence="20" id="KW-1185">Reference proteome</keyword>
<evidence type="ECO:0000256" key="6">
    <source>
        <dbReference type="ARBA" id="ARBA00022771"/>
    </source>
</evidence>
<dbReference type="InterPro" id="IPR010979">
    <property type="entry name" value="Ribosomal_uS13-like_H2TH"/>
</dbReference>
<organism evidence="19 20">
    <name type="scientific">Aeromicrobium panaciterrae</name>
    <dbReference type="NCBI Taxonomy" id="363861"/>
    <lineage>
        <taxon>Bacteria</taxon>
        <taxon>Bacillati</taxon>
        <taxon>Actinomycetota</taxon>
        <taxon>Actinomycetes</taxon>
        <taxon>Propionibacteriales</taxon>
        <taxon>Nocardioidaceae</taxon>
        <taxon>Aeromicrobium</taxon>
    </lineage>
</organism>
<dbReference type="InterPro" id="IPR015886">
    <property type="entry name" value="H2TH_FPG"/>
</dbReference>
<proteinExistence type="inferred from homology"/>
<dbReference type="Pfam" id="PF01149">
    <property type="entry name" value="Fapy_DNA_glyco"/>
    <property type="match status" value="1"/>
</dbReference>
<evidence type="ECO:0000256" key="16">
    <source>
        <dbReference type="SAM" id="MobiDB-lite"/>
    </source>
</evidence>
<dbReference type="Gene3D" id="1.10.8.50">
    <property type="match status" value="1"/>
</dbReference>
<accession>A0ABU1UMT4</accession>
<dbReference type="EC" id="4.2.99.18" evidence="3"/>
<dbReference type="SUPFAM" id="SSF46946">
    <property type="entry name" value="S13-like H2TH domain"/>
    <property type="match status" value="1"/>
</dbReference>
<evidence type="ECO:0000256" key="2">
    <source>
        <dbReference type="ARBA" id="ARBA00009409"/>
    </source>
</evidence>
<keyword evidence="10" id="KW-0234">DNA repair</keyword>
<feature type="compositionally biased region" description="Low complexity" evidence="16">
    <location>
        <begin position="1"/>
        <end position="13"/>
    </location>
</feature>
<dbReference type="PROSITE" id="PS51066">
    <property type="entry name" value="ZF_FPG_2"/>
    <property type="match status" value="1"/>
</dbReference>
<evidence type="ECO:0000256" key="7">
    <source>
        <dbReference type="ARBA" id="ARBA00022801"/>
    </source>
</evidence>
<dbReference type="PROSITE" id="PS01242">
    <property type="entry name" value="ZF_FPG_1"/>
    <property type="match status" value="1"/>
</dbReference>
<dbReference type="InterPro" id="IPR010663">
    <property type="entry name" value="Znf_FPG/IleRS"/>
</dbReference>
<feature type="domain" description="FPG-type" evidence="17">
    <location>
        <begin position="254"/>
        <end position="288"/>
    </location>
</feature>
<evidence type="ECO:0000313" key="20">
    <source>
        <dbReference type="Proteomes" id="UP001257739"/>
    </source>
</evidence>
<evidence type="ECO:0000256" key="5">
    <source>
        <dbReference type="ARBA" id="ARBA00022763"/>
    </source>
</evidence>
<evidence type="ECO:0000256" key="15">
    <source>
        <dbReference type="PROSITE-ProRule" id="PRU00391"/>
    </source>
</evidence>
<dbReference type="Gene3D" id="3.20.190.10">
    <property type="entry name" value="MutM-like, N-terminal"/>
    <property type="match status" value="1"/>
</dbReference>
<keyword evidence="11" id="KW-0456">Lyase</keyword>
<evidence type="ECO:0000256" key="10">
    <source>
        <dbReference type="ARBA" id="ARBA00023204"/>
    </source>
</evidence>
<keyword evidence="13" id="KW-0326">Glycosidase</keyword>
<comment type="caution">
    <text evidence="19">The sequence shown here is derived from an EMBL/GenBank/DDBJ whole genome shotgun (WGS) entry which is preliminary data.</text>
</comment>
<evidence type="ECO:0000256" key="3">
    <source>
        <dbReference type="ARBA" id="ARBA00012720"/>
    </source>
</evidence>
<evidence type="ECO:0000313" key="19">
    <source>
        <dbReference type="EMBL" id="MDR7086493.1"/>
    </source>
</evidence>
<comment type="similarity">
    <text evidence="2">Belongs to the FPG family.</text>
</comment>
<gene>
    <name evidence="19" type="ORF">J2X11_001332</name>
</gene>
<dbReference type="InterPro" id="IPR012319">
    <property type="entry name" value="FPG_cat"/>
</dbReference>
<dbReference type="Pfam" id="PF06831">
    <property type="entry name" value="H2TH"/>
    <property type="match status" value="1"/>
</dbReference>
<dbReference type="SMART" id="SM00898">
    <property type="entry name" value="Fapy_DNA_glyco"/>
    <property type="match status" value="1"/>
</dbReference>
<evidence type="ECO:0000256" key="14">
    <source>
        <dbReference type="ARBA" id="ARBA00044632"/>
    </source>
</evidence>
<keyword evidence="6 15" id="KW-0863">Zinc-finger</keyword>
<dbReference type="PANTHER" id="PTHR42697">
    <property type="entry name" value="ENDONUCLEASE 8"/>
    <property type="match status" value="1"/>
</dbReference>
<dbReference type="EMBL" id="JAVDWH010000001">
    <property type="protein sequence ID" value="MDR7086493.1"/>
    <property type="molecule type" value="Genomic_DNA"/>
</dbReference>
<dbReference type="InterPro" id="IPR035937">
    <property type="entry name" value="FPG_N"/>
</dbReference>
<comment type="catalytic activity">
    <reaction evidence="14">
        <text>2'-deoxyribonucleotide-(2'-deoxyribose 5'-phosphate)-2'-deoxyribonucleotide-DNA = a 3'-end 2'-deoxyribonucleotide-(2,3-dehydro-2,3-deoxyribose 5'-phosphate)-DNA + a 5'-end 5'-phospho-2'-deoxyribonucleoside-DNA + H(+)</text>
        <dbReference type="Rhea" id="RHEA:66592"/>
        <dbReference type="Rhea" id="RHEA-COMP:13180"/>
        <dbReference type="Rhea" id="RHEA-COMP:16897"/>
        <dbReference type="Rhea" id="RHEA-COMP:17067"/>
        <dbReference type="ChEBI" id="CHEBI:15378"/>
        <dbReference type="ChEBI" id="CHEBI:136412"/>
        <dbReference type="ChEBI" id="CHEBI:157695"/>
        <dbReference type="ChEBI" id="CHEBI:167181"/>
        <dbReference type="EC" id="4.2.99.18"/>
    </reaction>
</comment>
<dbReference type="PROSITE" id="PS51068">
    <property type="entry name" value="FPG_CAT"/>
    <property type="match status" value="1"/>
</dbReference>
<feature type="region of interest" description="Disordered" evidence="16">
    <location>
        <begin position="1"/>
        <end position="23"/>
    </location>
</feature>